<evidence type="ECO:0000256" key="3">
    <source>
        <dbReference type="ARBA" id="ARBA00022692"/>
    </source>
</evidence>
<feature type="compositionally biased region" description="Pro residues" evidence="6">
    <location>
        <begin position="684"/>
        <end position="704"/>
    </location>
</feature>
<dbReference type="PRINTS" id="PR00171">
    <property type="entry name" value="SUGRTRNSPORT"/>
</dbReference>
<keyword evidence="3 7" id="KW-0812">Transmembrane</keyword>
<evidence type="ECO:0000256" key="2">
    <source>
        <dbReference type="ARBA" id="ARBA00022448"/>
    </source>
</evidence>
<keyword evidence="2" id="KW-0813">Transport</keyword>
<evidence type="ECO:0000313" key="10">
    <source>
        <dbReference type="Proteomes" id="UP000825002"/>
    </source>
</evidence>
<protein>
    <submittedName>
        <fullName evidence="9">Proton myo-inositol cotransporter</fullName>
    </submittedName>
</protein>
<feature type="transmembrane region" description="Helical" evidence="7">
    <location>
        <begin position="134"/>
        <end position="154"/>
    </location>
</feature>
<gene>
    <name evidence="9" type="primary">SLC2A13</name>
    <name evidence="9" type="ORF">GZH46_01704</name>
</gene>
<dbReference type="Proteomes" id="UP000825002">
    <property type="component" value="Unassembled WGS sequence"/>
</dbReference>
<feature type="transmembrane region" description="Helical" evidence="7">
    <location>
        <begin position="222"/>
        <end position="244"/>
    </location>
</feature>
<feature type="compositionally biased region" description="Low complexity" evidence="6">
    <location>
        <begin position="705"/>
        <end position="714"/>
    </location>
</feature>
<dbReference type="Gene3D" id="1.20.1250.20">
    <property type="entry name" value="MFS general substrate transporter like domains"/>
    <property type="match status" value="2"/>
</dbReference>
<feature type="region of interest" description="Disordered" evidence="6">
    <location>
        <begin position="480"/>
        <end position="523"/>
    </location>
</feature>
<feature type="compositionally biased region" description="Polar residues" evidence="6">
    <location>
        <begin position="863"/>
        <end position="873"/>
    </location>
</feature>
<feature type="transmembrane region" description="Helical" evidence="7">
    <location>
        <begin position="193"/>
        <end position="216"/>
    </location>
</feature>
<reference evidence="9 10" key="1">
    <citation type="submission" date="2020-10" db="EMBL/GenBank/DDBJ databases">
        <authorList>
            <person name="Klimov P.B."/>
            <person name="Dyachkov S.M."/>
            <person name="Chetverikov P.E."/>
        </authorList>
    </citation>
    <scope>NUCLEOTIDE SEQUENCE [LARGE SCALE GENOMIC DNA]</scope>
    <source>
        <strain evidence="9">BMOC 18-1129-001#AD2665</strain>
        <tissue evidence="9">Entire mites</tissue>
    </source>
</reference>
<name>A0ABQ7S8L0_9ACAR</name>
<feature type="domain" description="Major facilitator superfamily (MFS) profile" evidence="8">
    <location>
        <begin position="69"/>
        <end position="642"/>
    </location>
</feature>
<evidence type="ECO:0000256" key="6">
    <source>
        <dbReference type="SAM" id="MobiDB-lite"/>
    </source>
</evidence>
<dbReference type="EMBL" id="JAIFTH010000343">
    <property type="protein sequence ID" value="KAG9509767.1"/>
    <property type="molecule type" value="Genomic_DNA"/>
</dbReference>
<feature type="non-terminal residue" evidence="9">
    <location>
        <position position="1"/>
    </location>
</feature>
<feature type="transmembrane region" description="Helical" evidence="7">
    <location>
        <begin position="160"/>
        <end position="181"/>
    </location>
</feature>
<evidence type="ECO:0000259" key="8">
    <source>
        <dbReference type="PROSITE" id="PS50850"/>
    </source>
</evidence>
<feature type="transmembrane region" description="Helical" evidence="7">
    <location>
        <begin position="65"/>
        <end position="82"/>
    </location>
</feature>
<proteinExistence type="predicted"/>
<dbReference type="Pfam" id="PF00083">
    <property type="entry name" value="Sugar_tr"/>
    <property type="match status" value="2"/>
</dbReference>
<feature type="transmembrane region" description="Helical" evidence="7">
    <location>
        <begin position="353"/>
        <end position="376"/>
    </location>
</feature>
<dbReference type="InterPro" id="IPR005828">
    <property type="entry name" value="MFS_sugar_transport-like"/>
</dbReference>
<dbReference type="InterPro" id="IPR050814">
    <property type="entry name" value="Myo-inositol_Transporter"/>
</dbReference>
<keyword evidence="5 7" id="KW-0472">Membrane</keyword>
<evidence type="ECO:0000256" key="5">
    <source>
        <dbReference type="ARBA" id="ARBA00023136"/>
    </source>
</evidence>
<dbReference type="PANTHER" id="PTHR48020">
    <property type="entry name" value="PROTON MYO-INOSITOL COTRANSPORTER"/>
    <property type="match status" value="1"/>
</dbReference>
<comment type="subcellular location">
    <subcellularLocation>
        <location evidence="1">Membrane</location>
        <topology evidence="1">Multi-pass membrane protein</topology>
    </subcellularLocation>
</comment>
<dbReference type="PANTHER" id="PTHR48020:SF12">
    <property type="entry name" value="PROTON MYO-INOSITOL COTRANSPORTER"/>
    <property type="match status" value="1"/>
</dbReference>
<feature type="compositionally biased region" description="Acidic residues" evidence="6">
    <location>
        <begin position="762"/>
        <end position="772"/>
    </location>
</feature>
<evidence type="ECO:0000313" key="9">
    <source>
        <dbReference type="EMBL" id="KAG9509767.1"/>
    </source>
</evidence>
<feature type="transmembrane region" description="Helical" evidence="7">
    <location>
        <begin position="551"/>
        <end position="575"/>
    </location>
</feature>
<feature type="transmembrane region" description="Helical" evidence="7">
    <location>
        <begin position="102"/>
        <end position="122"/>
    </location>
</feature>
<organism evidence="9 10">
    <name type="scientific">Fragariocoptes setiger</name>
    <dbReference type="NCBI Taxonomy" id="1670756"/>
    <lineage>
        <taxon>Eukaryota</taxon>
        <taxon>Metazoa</taxon>
        <taxon>Ecdysozoa</taxon>
        <taxon>Arthropoda</taxon>
        <taxon>Chelicerata</taxon>
        <taxon>Arachnida</taxon>
        <taxon>Acari</taxon>
        <taxon>Acariformes</taxon>
        <taxon>Trombidiformes</taxon>
        <taxon>Prostigmata</taxon>
        <taxon>Eupodina</taxon>
        <taxon>Eriophyoidea</taxon>
        <taxon>Phytoptidae</taxon>
        <taxon>Fragariocoptes</taxon>
    </lineage>
</organism>
<feature type="compositionally biased region" description="Low complexity" evidence="6">
    <location>
        <begin position="482"/>
        <end position="499"/>
    </location>
</feature>
<keyword evidence="10" id="KW-1185">Reference proteome</keyword>
<keyword evidence="4 7" id="KW-1133">Transmembrane helix</keyword>
<dbReference type="PROSITE" id="PS50850">
    <property type="entry name" value="MFS"/>
    <property type="match status" value="1"/>
</dbReference>
<accession>A0ABQ7S8L0</accession>
<sequence>MVAGGMLPTFDDDVDAMYTTSSTMSSPNKRGSNLANIELQATAHRKGDATPAPPIGEEPAHPPSLIYLMSLLSAMGGFLFGYDTGIVSGAMVFVRKYFELNSVWQEVIVSITVLGAWILSILAGSLSERYGRKVIILLASVIFTFGSIVMGFAWSKWILLFGRLTVGVAIGLASTVVPIYIAEVAPSNIRGSLVTLNNCFITFGQLVAAITAGVFSTDHETGWRWMLSLAAVPAAIQFTGFMFMPESPRWLIRRRRDSEAMESLKRMRGPKSTRLLYEFDIIKQSSLEAENQKARRKQQKRNMVMAILRKTASRRALIVGCLLMSIQQLAGINTVMYYTATIIEMSGVQSQSMAVWLVVPTAFVYVIFSFAGYMLADRIGRRTLTLGSLMGVIIALLVLGTGFHLTSLDSAPVTVFSVGFNNSMCDKYQDCSSCIENPHCGFCYNPRDMSSTCLLRNYDDPGHSLYGLCAADTVTTSQPTQSLLSHNNNNNSTSENLNDNDNHYHHHNHRNNNNDDNLDEDNSLEEPKESYLFANQVCPQTGNGGIGLNTWLVVGGLVLYLAAFAPGMGPMPWTINSEIYPTWSRSFCYSMATSVNWLFNMIVSFTFLTLTEALTTHGTFYMYSIISSIGWILLFWKLPETRGRSLEEVSSLFARQKPDNEDIIDADNNSASSAHTNATATTPSPHPPPQSLPPPTLSPPPPSAPTQLQQQLTAKKQRTAWLQPTSVSRRLDHRASTGQLSEIRPDEHLPPVGHENLAYDSTNDDDEPDDVSATDHDVANGANFRQPVGNTRAVQQQQIMMNNERRRYSHNPSATRHLQRAEQQRQNLDTSNHYYLPPPFTPNTSSSNVVSLQQPQQQHGQRTTHTNVTNTSGADHLSPTDH</sequence>
<feature type="compositionally biased region" description="Low complexity" evidence="6">
    <location>
        <begin position="842"/>
        <end position="861"/>
    </location>
</feature>
<feature type="region of interest" description="Disordered" evidence="6">
    <location>
        <begin position="660"/>
        <end position="792"/>
    </location>
</feature>
<dbReference type="InterPro" id="IPR003663">
    <property type="entry name" value="Sugar/inositol_transpt"/>
</dbReference>
<dbReference type="SUPFAM" id="SSF103473">
    <property type="entry name" value="MFS general substrate transporter"/>
    <property type="match status" value="2"/>
</dbReference>
<feature type="transmembrane region" description="Helical" evidence="7">
    <location>
        <begin position="383"/>
        <end position="405"/>
    </location>
</feature>
<evidence type="ECO:0000256" key="4">
    <source>
        <dbReference type="ARBA" id="ARBA00022989"/>
    </source>
</evidence>
<feature type="transmembrane region" description="Helical" evidence="7">
    <location>
        <begin position="587"/>
        <end position="608"/>
    </location>
</feature>
<dbReference type="InterPro" id="IPR036259">
    <property type="entry name" value="MFS_trans_sf"/>
</dbReference>
<evidence type="ECO:0000256" key="7">
    <source>
        <dbReference type="SAM" id="Phobius"/>
    </source>
</evidence>
<feature type="transmembrane region" description="Helical" evidence="7">
    <location>
        <begin position="620"/>
        <end position="636"/>
    </location>
</feature>
<feature type="compositionally biased region" description="Low complexity" evidence="6">
    <location>
        <begin position="669"/>
        <end position="683"/>
    </location>
</feature>
<feature type="compositionally biased region" description="Polar residues" evidence="6">
    <location>
        <begin position="824"/>
        <end position="833"/>
    </location>
</feature>
<dbReference type="InterPro" id="IPR020846">
    <property type="entry name" value="MFS_dom"/>
</dbReference>
<feature type="region of interest" description="Disordered" evidence="6">
    <location>
        <begin position="805"/>
        <end position="882"/>
    </location>
</feature>
<dbReference type="NCBIfam" id="TIGR00879">
    <property type="entry name" value="SP"/>
    <property type="match status" value="1"/>
</dbReference>
<feature type="transmembrane region" description="Helical" evidence="7">
    <location>
        <begin position="316"/>
        <end position="338"/>
    </location>
</feature>
<evidence type="ECO:0000256" key="1">
    <source>
        <dbReference type="ARBA" id="ARBA00004141"/>
    </source>
</evidence>
<comment type="caution">
    <text evidence="9">The sequence shown here is derived from an EMBL/GenBank/DDBJ whole genome shotgun (WGS) entry which is preliminary data.</text>
</comment>